<gene>
    <name evidence="12" type="primary">RvY_04908-1</name>
    <name evidence="12" type="synonym">RvY_04908.1</name>
    <name evidence="12" type="ORF">RvY_04908</name>
</gene>
<keyword evidence="2 10" id="KW-0732">Signal</keyword>
<evidence type="ECO:0000256" key="7">
    <source>
        <dbReference type="ARBA" id="ARBA00041661"/>
    </source>
</evidence>
<dbReference type="GO" id="GO:0030970">
    <property type="term" value="P:retrograde protein transport, ER to cytosol"/>
    <property type="evidence" value="ECO:0007669"/>
    <property type="project" value="TreeGrafter"/>
</dbReference>
<dbReference type="PROSITE" id="PS51914">
    <property type="entry name" value="MRH"/>
    <property type="match status" value="1"/>
</dbReference>
<dbReference type="InterPro" id="IPR012913">
    <property type="entry name" value="OS9-like_dom"/>
</dbReference>
<dbReference type="InterPro" id="IPR044865">
    <property type="entry name" value="MRH_dom"/>
</dbReference>
<proteinExistence type="predicted"/>
<keyword evidence="3" id="KW-0256">Endoplasmic reticulum</keyword>
<dbReference type="SUPFAM" id="SSF50911">
    <property type="entry name" value="Mannose 6-phosphate receptor domain"/>
    <property type="match status" value="1"/>
</dbReference>
<feature type="compositionally biased region" description="Basic and acidic residues" evidence="9">
    <location>
        <begin position="1026"/>
        <end position="1035"/>
    </location>
</feature>
<feature type="signal peptide" evidence="10">
    <location>
        <begin position="1"/>
        <end position="35"/>
    </location>
</feature>
<feature type="domain" description="MRH" evidence="11">
    <location>
        <begin position="99"/>
        <end position="248"/>
    </location>
</feature>
<feature type="chain" id="PRO_5008897860" description="Endoplasmic reticulum lectin 1" evidence="10">
    <location>
        <begin position="36"/>
        <end position="2031"/>
    </location>
</feature>
<feature type="region of interest" description="Disordered" evidence="9">
    <location>
        <begin position="1215"/>
        <end position="1248"/>
    </location>
</feature>
<feature type="region of interest" description="Disordered" evidence="9">
    <location>
        <begin position="1003"/>
        <end position="1035"/>
    </location>
</feature>
<reference evidence="12 13" key="1">
    <citation type="journal article" date="2016" name="Nat. Commun.">
        <title>Extremotolerant tardigrade genome and improved radiotolerance of human cultured cells by tardigrade-unique protein.</title>
        <authorList>
            <person name="Hashimoto T."/>
            <person name="Horikawa D.D."/>
            <person name="Saito Y."/>
            <person name="Kuwahara H."/>
            <person name="Kozuka-Hata H."/>
            <person name="Shin-I T."/>
            <person name="Minakuchi Y."/>
            <person name="Ohishi K."/>
            <person name="Motoyama A."/>
            <person name="Aizu T."/>
            <person name="Enomoto A."/>
            <person name="Kondo K."/>
            <person name="Tanaka S."/>
            <person name="Hara Y."/>
            <person name="Koshikawa S."/>
            <person name="Sagara H."/>
            <person name="Miura T."/>
            <person name="Yokobori S."/>
            <person name="Miyagawa K."/>
            <person name="Suzuki Y."/>
            <person name="Kubo T."/>
            <person name="Oyama M."/>
            <person name="Kohara Y."/>
            <person name="Fujiyama A."/>
            <person name="Arakawa K."/>
            <person name="Katayama T."/>
            <person name="Toyoda A."/>
            <person name="Kunieda T."/>
        </authorList>
    </citation>
    <scope>NUCLEOTIDE SEQUENCE [LARGE SCALE GENOMIC DNA]</scope>
    <source>
        <strain evidence="12 13">YOKOZUNA-1</strain>
    </source>
</reference>
<dbReference type="InterPro" id="IPR045149">
    <property type="entry name" value="OS-9-like"/>
</dbReference>
<feature type="coiled-coil region" evidence="8">
    <location>
        <begin position="1836"/>
        <end position="1895"/>
    </location>
</feature>
<dbReference type="STRING" id="947166.A0A1D1UZU8"/>
<name>A0A1D1UZU8_RAMVA</name>
<sequence length="2031" mass="231355">MGAGRGTMEDHLHRTRSMILLTCFVVFFIVLHADANSGSFDDKGLYKVVIEREKVQADVASVDTPTEAGNVKGKHSSVIMYNKKGKPFRCLVPDRQVPVDEKDKLNDLNTTLIENALKPATGRTDDRNCVNLVTSGWWHYEFCFGKHVTQYHTEKGEVVQPVIILGQFSHAFDWSNVSRKTAWSKKDRHHTQYYENGSECDINGKHRRADVKIYCDSNNWGSDYIESVREPESCAYEVIVYSKRLCDISYFRKDKPMVGQIVCNPIGSTSSKDALSLEQVVNSNDKALLGFDVISSSSEEIEISVEQTEGWIGGTEPDPKVPVVQTPKRLAVESFSVDVSPNPYQTTVSSSSFGDGSVLKVDSEDDKFGGDEHVLEELREAREAVKARGRLTLDEEVAVETVFKSHAYIQNAMKLEGNEKAAALLRVMENLQKVLKMLEDEDTDEGFTAIMYSVTSLLLKQVRNASAELVYGKDGNRVVHAEHRMDAEMNGPTAQEALPTDLVPDEELYTEESSPFGLIGDVQLLLQKADRLREMKPFTSTEGIIYDLFAEADEQTQAWGAVEDDNPAKQQLWNEAREGWAITKFYVNQRRRLEDKNIRKEFEDNIIWITDWKIKSLESVADMKETFEKTIYNKFTGDVRHTDPWWRLDDDSSYHAYPFGIFDMWIPHMNELYPDEKEVVLCIMKAQIESYLFTSPEEAALMAGHNRMPGFQHALALVERAMKDITDPDKVIMARSFRQILFPHIRRMVSLLKTLVEWSKQNRKDAEYRMATKALDQQFSAAVSWASGMTGVVNAVRDLEKKHYGNERGVRFRKYPDEIDFYAYLKYEKNKPKYPLLPSEKHLDESYFEEPLDLEKFTLSSNPETSNKPLTLDSGEAKSEDETEIPTAGLSDDEKMIVKAFTKLSKASQKDSETEWDIDNLEEQSQVFGRRQQFAENAVKFLKDERRNLRDTFRKDMVSKMENIADRYGELEKKAAKLDARAKKAMRQLNTDDSNEEQVNLKTSYGEGADGGKIGAQKQESEAEASEDKRAEESPDLTKEFLLSVLAEVEIVLDPEDFAGHREMFGKDEVLLSEAFWSLHHAFWYRDLEEEYKTKSPAFQARVFGKLRLLGDRTVAFVHDDKRKFRKYFTDGMDGTLIRYRNQFAKLERRAIQAEKDGRKDTVNAPDPPATAVEAAEDARLEKLADKYLDNPEERAKLEIFGGVKGKETLRKWAEENDKREGEFKKEAEPKRAAESTREPPADSEQSMTLEKVLEDVIKETGIVVNDALDEGDSSEMDGLTEDEMLVARSYYALILSARKFAETRFTVKRVQGLGPVFGKLKLLAELGLAALTDDKRSITKEFRKDVQAKMEHNVKHYSDLVWRTAELNDDAEKASIGPTAKASGKPSKTAPGSNGPVGKSEATSKVANKETDFSENVGISSKVERLRRMTPFSSTEELIYDMLKEAEQATDACFGADDGKSEGQQQLMNEAKEAWAITRYSLEQRKRLGDKNIRKEFAEIVLWMCEWKLKMLKALSTSHGASESAVGVTEDSGDMKSSDPWWRPEDDDDSSYQSYPYGVFDVWVPHMNEFYPDEKEVVLDIMKAQIESYRFATPEEAARMSVDQRLPGFYYASMLIQGAIKDLVDGQKKMGKSFRQLIYPHARRMSFLLQHLVRWSKEGRKDAEYEMATKLLDEQFAAVVQWAAGMTKVVNTIRGAEKSHFGNERGERFRNHPNEIDFYSYLEYEKNKPKFPLLPTEELGGTFMKTMFEKPFNFRMMLEEFIRKNPENVLTLDDEDIEVDGTEDMGPYPDTLTDDETNVVKQLARSDFVTSSVRSSGKYGEVDPKLRSQMYSRSRSLAEKALVILKDENKNIRDEFKQKLLHKVEKIVSQYGELEQKALLLDQMKKDNEKLRAASSLLSDPDVDIDDWKKRFAETFERAIGRSVNGERSANGLAPSAKSKAKTFDEVLGNVDPKKRTLKEMEDIIRDRLTDFLGGGDVTFALMPGNGAPGQVLKGLDLNKLQSILNENNKQLQFVQQQESNYNLDDDDDS</sequence>
<feature type="compositionally biased region" description="Basic and acidic residues" evidence="9">
    <location>
        <begin position="1215"/>
        <end position="1241"/>
    </location>
</feature>
<evidence type="ECO:0000256" key="1">
    <source>
        <dbReference type="ARBA" id="ARBA00004240"/>
    </source>
</evidence>
<dbReference type="Gene3D" id="2.70.130.10">
    <property type="entry name" value="Mannose-6-phosphate receptor binding domain"/>
    <property type="match status" value="1"/>
</dbReference>
<evidence type="ECO:0000256" key="5">
    <source>
        <dbReference type="ARBA" id="ARBA00037585"/>
    </source>
</evidence>
<keyword evidence="8" id="KW-0175">Coiled coil</keyword>
<feature type="coiled-coil region" evidence="8">
    <location>
        <begin position="904"/>
        <end position="988"/>
    </location>
</feature>
<dbReference type="PANTHER" id="PTHR15414">
    <property type="entry name" value="OS-9-RELATED"/>
    <property type="match status" value="1"/>
</dbReference>
<evidence type="ECO:0000256" key="9">
    <source>
        <dbReference type="SAM" id="MobiDB-lite"/>
    </source>
</evidence>
<evidence type="ECO:0000256" key="3">
    <source>
        <dbReference type="ARBA" id="ARBA00022824"/>
    </source>
</evidence>
<evidence type="ECO:0000256" key="8">
    <source>
        <dbReference type="SAM" id="Coils"/>
    </source>
</evidence>
<evidence type="ECO:0000313" key="13">
    <source>
        <dbReference type="Proteomes" id="UP000186922"/>
    </source>
</evidence>
<dbReference type="Proteomes" id="UP000186922">
    <property type="component" value="Unassembled WGS sequence"/>
</dbReference>
<keyword evidence="4" id="KW-1015">Disulfide bond</keyword>
<organism evidence="12 13">
    <name type="scientific">Ramazzottius varieornatus</name>
    <name type="common">Water bear</name>
    <name type="synonym">Tardigrade</name>
    <dbReference type="NCBI Taxonomy" id="947166"/>
    <lineage>
        <taxon>Eukaryota</taxon>
        <taxon>Metazoa</taxon>
        <taxon>Ecdysozoa</taxon>
        <taxon>Tardigrada</taxon>
        <taxon>Eutardigrada</taxon>
        <taxon>Parachela</taxon>
        <taxon>Hypsibioidea</taxon>
        <taxon>Ramazzottiidae</taxon>
        <taxon>Ramazzottius</taxon>
    </lineage>
</organism>
<feature type="compositionally biased region" description="Polar residues" evidence="9">
    <location>
        <begin position="858"/>
        <end position="869"/>
    </location>
</feature>
<feature type="region of interest" description="Disordered" evidence="9">
    <location>
        <begin position="858"/>
        <end position="886"/>
    </location>
</feature>
<dbReference type="EMBL" id="BDGG01000002">
    <property type="protein sequence ID" value="GAU92887.1"/>
    <property type="molecule type" value="Genomic_DNA"/>
</dbReference>
<dbReference type="Pfam" id="PF07915">
    <property type="entry name" value="PRKCSH"/>
    <property type="match status" value="1"/>
</dbReference>
<evidence type="ECO:0000313" key="12">
    <source>
        <dbReference type="EMBL" id="GAU92887.1"/>
    </source>
</evidence>
<evidence type="ECO:0000259" key="11">
    <source>
        <dbReference type="PROSITE" id="PS51914"/>
    </source>
</evidence>
<dbReference type="GO" id="GO:0005788">
    <property type="term" value="C:endoplasmic reticulum lumen"/>
    <property type="evidence" value="ECO:0007669"/>
    <property type="project" value="TreeGrafter"/>
</dbReference>
<evidence type="ECO:0000256" key="4">
    <source>
        <dbReference type="ARBA" id="ARBA00023157"/>
    </source>
</evidence>
<feature type="region of interest" description="Disordered" evidence="9">
    <location>
        <begin position="1376"/>
        <end position="1410"/>
    </location>
</feature>
<evidence type="ECO:0000256" key="2">
    <source>
        <dbReference type="ARBA" id="ARBA00022729"/>
    </source>
</evidence>
<dbReference type="InterPro" id="IPR009011">
    <property type="entry name" value="Man6P_isomerase_rcpt-bd_dom_sf"/>
</dbReference>
<evidence type="ECO:0000256" key="10">
    <source>
        <dbReference type="SAM" id="SignalP"/>
    </source>
</evidence>
<protein>
    <recommendedName>
        <fullName evidence="6">Endoplasmic reticulum lectin 1</fullName>
    </recommendedName>
    <alternativeName>
        <fullName evidence="7">ER lectin</fullName>
    </alternativeName>
</protein>
<comment type="subcellular location">
    <subcellularLocation>
        <location evidence="1">Endoplasmic reticulum</location>
    </subcellularLocation>
</comment>
<feature type="region of interest" description="Disordered" evidence="9">
    <location>
        <begin position="1524"/>
        <end position="1548"/>
    </location>
</feature>
<dbReference type="GO" id="GO:0030968">
    <property type="term" value="P:endoplasmic reticulum unfolded protein response"/>
    <property type="evidence" value="ECO:0007669"/>
    <property type="project" value="InterPro"/>
</dbReference>
<evidence type="ECO:0000256" key="6">
    <source>
        <dbReference type="ARBA" id="ARBA00041108"/>
    </source>
</evidence>
<dbReference type="OrthoDB" id="448954at2759"/>
<comment type="caution">
    <text evidence="12">The sequence shown here is derived from an EMBL/GenBank/DDBJ whole genome shotgun (WGS) entry which is preliminary data.</text>
</comment>
<keyword evidence="13" id="KW-1185">Reference proteome</keyword>
<accession>A0A1D1UZU8</accession>
<dbReference type="PANTHER" id="PTHR15414:SF0">
    <property type="entry name" value="ENDOPLASMIC RETICULUM LECTIN 1"/>
    <property type="match status" value="1"/>
</dbReference>
<comment type="function">
    <text evidence="5">Probable lectin that binds selectively to improperly folded lumenal proteins. May function in endoplasmic reticulum quality control and endoplasmic reticulum-associated degradation (ERAD) of both non-glycosylated proteins and glycoproteins.</text>
</comment>